<dbReference type="Proteomes" id="UP000789702">
    <property type="component" value="Unassembled WGS sequence"/>
</dbReference>
<keyword evidence="2" id="KW-1185">Reference proteome</keyword>
<proteinExistence type="predicted"/>
<sequence length="95" mass="11206">TMNSNEKRDFWIRLCLAIPILILAFLCPCLLLYATYSSDQIPGSKNLKIVQVFRQIYIANIICMWLFGAFTFSWRIKDCVNPDFTNREFYGEERP</sequence>
<reference evidence="1" key="1">
    <citation type="submission" date="2021-06" db="EMBL/GenBank/DDBJ databases">
        <authorList>
            <person name="Kallberg Y."/>
            <person name="Tangrot J."/>
            <person name="Rosling A."/>
        </authorList>
    </citation>
    <scope>NUCLEOTIDE SEQUENCE</scope>
    <source>
        <strain evidence="1">IL203A</strain>
    </source>
</reference>
<feature type="non-terminal residue" evidence="1">
    <location>
        <position position="1"/>
    </location>
</feature>
<organism evidence="1 2">
    <name type="scientific">Dentiscutata heterogama</name>
    <dbReference type="NCBI Taxonomy" id="1316150"/>
    <lineage>
        <taxon>Eukaryota</taxon>
        <taxon>Fungi</taxon>
        <taxon>Fungi incertae sedis</taxon>
        <taxon>Mucoromycota</taxon>
        <taxon>Glomeromycotina</taxon>
        <taxon>Glomeromycetes</taxon>
        <taxon>Diversisporales</taxon>
        <taxon>Gigasporaceae</taxon>
        <taxon>Dentiscutata</taxon>
    </lineage>
</organism>
<name>A0ACA9NGW6_9GLOM</name>
<evidence type="ECO:0000313" key="2">
    <source>
        <dbReference type="Proteomes" id="UP000789702"/>
    </source>
</evidence>
<protein>
    <submittedName>
        <fullName evidence="1">1108_t:CDS:1</fullName>
    </submittedName>
</protein>
<evidence type="ECO:0000313" key="1">
    <source>
        <dbReference type="EMBL" id="CAG8647491.1"/>
    </source>
</evidence>
<dbReference type="EMBL" id="CAJVPU010015547">
    <property type="protein sequence ID" value="CAG8647491.1"/>
    <property type="molecule type" value="Genomic_DNA"/>
</dbReference>
<gene>
    <name evidence="1" type="ORF">DHETER_LOCUS9133</name>
</gene>
<feature type="non-terminal residue" evidence="1">
    <location>
        <position position="95"/>
    </location>
</feature>
<accession>A0ACA9NGW6</accession>
<comment type="caution">
    <text evidence="1">The sequence shown here is derived from an EMBL/GenBank/DDBJ whole genome shotgun (WGS) entry which is preliminary data.</text>
</comment>